<dbReference type="EMBL" id="MBTA01000023">
    <property type="protein sequence ID" value="RKD16235.1"/>
    <property type="molecule type" value="Genomic_DNA"/>
</dbReference>
<dbReference type="RefSeq" id="WP_120181735.1">
    <property type="nucleotide sequence ID" value="NZ_CBINCU010000043.1"/>
</dbReference>
<gene>
    <name evidence="2" type="ORF">BCY91_05005</name>
</gene>
<keyword evidence="3" id="KW-1185">Reference proteome</keyword>
<dbReference type="AlphaFoldDB" id="A0A419S5Y0"/>
<reference evidence="2 3" key="1">
    <citation type="submission" date="2016-07" db="EMBL/GenBank/DDBJ databases">
        <title>Genome of Pelobium manganitolerans.</title>
        <authorList>
            <person name="Wu S."/>
            <person name="Wang G."/>
        </authorList>
    </citation>
    <scope>NUCLEOTIDE SEQUENCE [LARGE SCALE GENOMIC DNA]</scope>
    <source>
        <strain evidence="2 3">YS-25</strain>
    </source>
</reference>
<dbReference type="OrthoDB" id="9814400at2"/>
<dbReference type="Proteomes" id="UP000283433">
    <property type="component" value="Unassembled WGS sequence"/>
</dbReference>
<dbReference type="InterPro" id="IPR036597">
    <property type="entry name" value="Fido-like_dom_sf"/>
</dbReference>
<accession>A0A419S5Y0</accession>
<feature type="domain" description="DUF4172" evidence="1">
    <location>
        <begin position="2"/>
        <end position="83"/>
    </location>
</feature>
<evidence type="ECO:0000259" key="1">
    <source>
        <dbReference type="Pfam" id="PF13776"/>
    </source>
</evidence>
<protein>
    <recommendedName>
        <fullName evidence="1">DUF4172 domain-containing protein</fullName>
    </recommendedName>
</protein>
<sequence length="150" mass="17243">MYNWQFKNWPNFTYSVERLQEIAVAFAQEFGVVNGLLTGLNDELKQETLLEMLIEEAIKTSEIEGEYMSREDVMSSLKNNLSLHQNPEVKDKRASGVAKLMVEINQKTAVPLTADLLCHWHHLLLEHNQKVIPALATGRSTHADNLWRLR</sequence>
<dbReference type="Pfam" id="PF13776">
    <property type="entry name" value="DUF4172"/>
    <property type="match status" value="1"/>
</dbReference>
<proteinExistence type="predicted"/>
<comment type="caution">
    <text evidence="2">The sequence shown here is derived from an EMBL/GenBank/DDBJ whole genome shotgun (WGS) entry which is preliminary data.</text>
</comment>
<evidence type="ECO:0000313" key="3">
    <source>
        <dbReference type="Proteomes" id="UP000283433"/>
    </source>
</evidence>
<dbReference type="Gene3D" id="1.10.3290.10">
    <property type="entry name" value="Fido-like domain"/>
    <property type="match status" value="1"/>
</dbReference>
<evidence type="ECO:0000313" key="2">
    <source>
        <dbReference type="EMBL" id="RKD16235.1"/>
    </source>
</evidence>
<name>A0A419S5Y0_9SPHI</name>
<dbReference type="InterPro" id="IPR025230">
    <property type="entry name" value="DUF4172"/>
</dbReference>
<organism evidence="2 3">
    <name type="scientific">Pelobium manganitolerans</name>
    <dbReference type="NCBI Taxonomy" id="1842495"/>
    <lineage>
        <taxon>Bacteria</taxon>
        <taxon>Pseudomonadati</taxon>
        <taxon>Bacteroidota</taxon>
        <taxon>Sphingobacteriia</taxon>
        <taxon>Sphingobacteriales</taxon>
        <taxon>Sphingobacteriaceae</taxon>
        <taxon>Pelobium</taxon>
    </lineage>
</organism>